<proteinExistence type="predicted"/>
<dbReference type="InterPro" id="IPR025827">
    <property type="entry name" value="Zn_ribbon_recom_dom"/>
</dbReference>
<dbReference type="Gene3D" id="3.40.50.1390">
    <property type="entry name" value="Resolvase, N-terminal catalytic domain"/>
    <property type="match status" value="1"/>
</dbReference>
<dbReference type="AlphaFoldDB" id="A0A2M7Z3P7"/>
<name>A0A2M7Z3P7_9BACT</name>
<dbReference type="InterPro" id="IPR050639">
    <property type="entry name" value="SSR_resolvase"/>
</dbReference>
<dbReference type="GO" id="GO:0000150">
    <property type="term" value="F:DNA strand exchange activity"/>
    <property type="evidence" value="ECO:0007669"/>
    <property type="project" value="InterPro"/>
</dbReference>
<dbReference type="InterPro" id="IPR036162">
    <property type="entry name" value="Resolvase-like_N_sf"/>
</dbReference>
<comment type="caution">
    <text evidence="2">The sequence shown here is derived from an EMBL/GenBank/DDBJ whole genome shotgun (WGS) entry which is preliminary data.</text>
</comment>
<dbReference type="PROSITE" id="PS51737">
    <property type="entry name" value="RECOMBINASE_DNA_BIND"/>
    <property type="match status" value="1"/>
</dbReference>
<dbReference type="Pfam" id="PF07508">
    <property type="entry name" value="Recombinase"/>
    <property type="match status" value="1"/>
</dbReference>
<reference evidence="3" key="1">
    <citation type="submission" date="2017-09" db="EMBL/GenBank/DDBJ databases">
        <title>Depth-based differentiation of microbial function through sediment-hosted aquifers and enrichment of novel symbionts in the deep terrestrial subsurface.</title>
        <authorList>
            <person name="Probst A.J."/>
            <person name="Ladd B."/>
            <person name="Jarett J.K."/>
            <person name="Geller-Mcgrath D.E."/>
            <person name="Sieber C.M.K."/>
            <person name="Emerson J.B."/>
            <person name="Anantharaman K."/>
            <person name="Thomas B.C."/>
            <person name="Malmstrom R."/>
            <person name="Stieglmeier M."/>
            <person name="Klingl A."/>
            <person name="Woyke T."/>
            <person name="Ryan C.M."/>
            <person name="Banfield J.F."/>
        </authorList>
    </citation>
    <scope>NUCLEOTIDE SEQUENCE [LARGE SCALE GENOMIC DNA]</scope>
</reference>
<gene>
    <name evidence="2" type="ORF">CO146_00925</name>
</gene>
<feature type="non-terminal residue" evidence="2">
    <location>
        <position position="474"/>
    </location>
</feature>
<evidence type="ECO:0000313" key="3">
    <source>
        <dbReference type="Proteomes" id="UP000230178"/>
    </source>
</evidence>
<sequence length="474" mass="54651">PACRPGREKLEIVASLCEAQTAKEPGRKIFGEMLDRICAGEAGGILAWHPDRLACNSVDGGKIIYLLDTGKIKDLKFPTFWFDSTPQGKFMMNIAFGQSKYYIDNLSENIKRGHRQKLRKGIWPGFAPLGYLNNHKTKAIDTDKEKSPVIRKCFELYSTGEYTLKSIKQFLADTGLDSYKGSDLSCSCVQRMLKNPFYYGVFKFNGEIYQGTHEPIISKKLFDSVQQVMNNRGKKKRKRKHEFAFSGFMKCGNCGCLITAEKQKGHHYYRCTKKKQKCDEKYLREENLVEQIKTIIQKVSIPDDWANNMLAEINKEKEQTQEETKVFVQNLQAQKVEVEQKMDKLLDLFIDGKGITPEEYQAKKQKMLNGKLDIEQKIRDFEQTGNNWLEPMREVILLSSQAKILLLQGDKIEIRQFLKNVGSNFILKGKKFDFEPKIGWRAKLRFYQLAEGVGFEPTKGYYSLTSLAVRRNRP</sequence>
<feature type="domain" description="Recombinase" evidence="1">
    <location>
        <begin position="128"/>
        <end position="235"/>
    </location>
</feature>
<dbReference type="Proteomes" id="UP000230178">
    <property type="component" value="Unassembled WGS sequence"/>
</dbReference>
<dbReference type="InterPro" id="IPR011109">
    <property type="entry name" value="DNA_bind_recombinase_dom"/>
</dbReference>
<dbReference type="Pfam" id="PF13408">
    <property type="entry name" value="Zn_ribbon_recom"/>
    <property type="match status" value="1"/>
</dbReference>
<dbReference type="CDD" id="cd00338">
    <property type="entry name" value="Ser_Recombinase"/>
    <property type="match status" value="1"/>
</dbReference>
<dbReference type="PANTHER" id="PTHR30461">
    <property type="entry name" value="DNA-INVERTASE FROM LAMBDOID PROPHAGE"/>
    <property type="match status" value="1"/>
</dbReference>
<dbReference type="Pfam" id="PF00239">
    <property type="entry name" value="Resolvase"/>
    <property type="match status" value="1"/>
</dbReference>
<accession>A0A2M7Z3P7</accession>
<evidence type="ECO:0000313" key="2">
    <source>
        <dbReference type="EMBL" id="PJA83554.1"/>
    </source>
</evidence>
<dbReference type="SMART" id="SM00857">
    <property type="entry name" value="Resolvase"/>
    <property type="match status" value="1"/>
</dbReference>
<protein>
    <recommendedName>
        <fullName evidence="1">Recombinase domain-containing protein</fullName>
    </recommendedName>
</protein>
<feature type="non-terminal residue" evidence="2">
    <location>
        <position position="1"/>
    </location>
</feature>
<dbReference type="EMBL" id="PFVS01000035">
    <property type="protein sequence ID" value="PJA83554.1"/>
    <property type="molecule type" value="Genomic_DNA"/>
</dbReference>
<dbReference type="PANTHER" id="PTHR30461:SF23">
    <property type="entry name" value="DNA RECOMBINASE-RELATED"/>
    <property type="match status" value="1"/>
</dbReference>
<evidence type="ECO:0000259" key="1">
    <source>
        <dbReference type="PROSITE" id="PS51737"/>
    </source>
</evidence>
<dbReference type="InterPro" id="IPR006119">
    <property type="entry name" value="Resolv_N"/>
</dbReference>
<dbReference type="Gene3D" id="3.90.1750.20">
    <property type="entry name" value="Putative Large Serine Recombinase, Chain B, Domain 2"/>
    <property type="match status" value="1"/>
</dbReference>
<dbReference type="GO" id="GO:0003677">
    <property type="term" value="F:DNA binding"/>
    <property type="evidence" value="ECO:0007669"/>
    <property type="project" value="InterPro"/>
</dbReference>
<dbReference type="SUPFAM" id="SSF53041">
    <property type="entry name" value="Resolvase-like"/>
    <property type="match status" value="1"/>
</dbReference>
<organism evidence="2 3">
    <name type="scientific">Candidatus Nealsonbacteria bacterium CG_4_9_14_3_um_filter_37_29</name>
    <dbReference type="NCBI Taxonomy" id="1974696"/>
    <lineage>
        <taxon>Bacteria</taxon>
        <taxon>Candidatus Nealsoniibacteriota</taxon>
    </lineage>
</organism>
<dbReference type="InterPro" id="IPR038109">
    <property type="entry name" value="DNA_bind_recomb_sf"/>
</dbReference>